<reference evidence="1 2" key="1">
    <citation type="submission" date="2019-06" db="EMBL/GenBank/DDBJ databases">
        <title>Sequencing the genomes of 1000 actinobacteria strains.</title>
        <authorList>
            <person name="Klenk H.-P."/>
        </authorList>
    </citation>
    <scope>NUCLEOTIDE SEQUENCE [LARGE SCALE GENOMIC DNA]</scope>
    <source>
        <strain evidence="1 2">DSM 102200</strain>
    </source>
</reference>
<evidence type="ECO:0000313" key="1">
    <source>
        <dbReference type="EMBL" id="TQL94824.1"/>
    </source>
</evidence>
<dbReference type="AlphaFoldDB" id="A0A543CCM1"/>
<accession>A0A543CCM1</accession>
<dbReference type="OrthoDB" id="3825903at2"/>
<dbReference type="EMBL" id="VFOZ01000001">
    <property type="protein sequence ID" value="TQL94824.1"/>
    <property type="molecule type" value="Genomic_DNA"/>
</dbReference>
<dbReference type="Proteomes" id="UP000316096">
    <property type="component" value="Unassembled WGS sequence"/>
</dbReference>
<protein>
    <submittedName>
        <fullName evidence="1">Uncharacterized protein</fullName>
    </submittedName>
</protein>
<sequence length="193" mass="20669">MDASQVTALRGLLSATGWPERTQDFARALRASAKVPGSLLLFGPPDDEPWHLAAHLDDESRLNSLPEISPTLVRWAPPPGAPSHLRIGLDRLEAARRGESLLVVSEEAAPEGLLERVDDARRVGATIFTMDGDDHELRGLAHESLSVPSSDTLVSFDAAQHLVSAAAGEPRSRRGLRDRLADLLDTITGPPAG</sequence>
<keyword evidence="2" id="KW-1185">Reference proteome</keyword>
<gene>
    <name evidence="1" type="ORF">FB559_0307</name>
</gene>
<organism evidence="1 2">
    <name type="scientific">Actinoallomurus bryophytorum</name>
    <dbReference type="NCBI Taxonomy" id="1490222"/>
    <lineage>
        <taxon>Bacteria</taxon>
        <taxon>Bacillati</taxon>
        <taxon>Actinomycetota</taxon>
        <taxon>Actinomycetes</taxon>
        <taxon>Streptosporangiales</taxon>
        <taxon>Thermomonosporaceae</taxon>
        <taxon>Actinoallomurus</taxon>
    </lineage>
</organism>
<name>A0A543CCM1_9ACTN</name>
<comment type="caution">
    <text evidence="1">The sequence shown here is derived from an EMBL/GenBank/DDBJ whole genome shotgun (WGS) entry which is preliminary data.</text>
</comment>
<proteinExistence type="predicted"/>
<dbReference type="RefSeq" id="WP_141952444.1">
    <property type="nucleotide sequence ID" value="NZ_VFOZ01000001.1"/>
</dbReference>
<evidence type="ECO:0000313" key="2">
    <source>
        <dbReference type="Proteomes" id="UP000316096"/>
    </source>
</evidence>